<dbReference type="NCBIfam" id="NF010749">
    <property type="entry name" value="PRK14151.1"/>
    <property type="match status" value="1"/>
</dbReference>
<evidence type="ECO:0000256" key="12">
    <source>
        <dbReference type="RuleBase" id="RU004478"/>
    </source>
</evidence>
<dbReference type="HAMAP" id="MF_01151">
    <property type="entry name" value="GrpE"/>
    <property type="match status" value="1"/>
</dbReference>
<evidence type="ECO:0000256" key="13">
    <source>
        <dbReference type="SAM" id="Coils"/>
    </source>
</evidence>
<name>A0A4P9VSZ2_9GAMM</name>
<dbReference type="Gene3D" id="2.30.22.10">
    <property type="entry name" value="Head domain of nucleotide exchange factor GrpE"/>
    <property type="match status" value="1"/>
</dbReference>
<dbReference type="Pfam" id="PF01025">
    <property type="entry name" value="GrpE"/>
    <property type="match status" value="1"/>
</dbReference>
<evidence type="ECO:0000256" key="5">
    <source>
        <dbReference type="ARBA" id="ARBA00023016"/>
    </source>
</evidence>
<evidence type="ECO:0000256" key="2">
    <source>
        <dbReference type="ARBA" id="ARBA00009054"/>
    </source>
</evidence>
<comment type="subunit">
    <text evidence="3 10">Homodimer.</text>
</comment>
<dbReference type="GO" id="GO:0005829">
    <property type="term" value="C:cytosol"/>
    <property type="evidence" value="ECO:0007669"/>
    <property type="project" value="TreeGrafter"/>
</dbReference>
<evidence type="ECO:0000256" key="11">
    <source>
        <dbReference type="RuleBase" id="RU000639"/>
    </source>
</evidence>
<evidence type="ECO:0000256" key="1">
    <source>
        <dbReference type="ARBA" id="ARBA00004496"/>
    </source>
</evidence>
<dbReference type="CDD" id="cd00446">
    <property type="entry name" value="GrpE"/>
    <property type="match status" value="1"/>
</dbReference>
<protein>
    <recommendedName>
        <fullName evidence="8 10">Protein GrpE</fullName>
    </recommendedName>
    <alternativeName>
        <fullName evidence="9 10">HSP-70 cofactor</fullName>
    </alternativeName>
</protein>
<dbReference type="GO" id="GO:0006457">
    <property type="term" value="P:protein folding"/>
    <property type="evidence" value="ECO:0007669"/>
    <property type="project" value="InterPro"/>
</dbReference>
<evidence type="ECO:0000256" key="6">
    <source>
        <dbReference type="ARBA" id="ARBA00023186"/>
    </source>
</evidence>
<reference evidence="15 16" key="1">
    <citation type="submission" date="2017-04" db="EMBL/GenBank/DDBJ databases">
        <title>Draft genome sequence of Zooshikella ganghwensis VG4 isolated from Red Sea sediments.</title>
        <authorList>
            <person name="Rehman Z."/>
            <person name="Alam I."/>
            <person name="Kamau A."/>
            <person name="Bajic V."/>
            <person name="Leiknes T."/>
        </authorList>
    </citation>
    <scope>NUCLEOTIDE SEQUENCE [LARGE SCALE GENOMIC DNA]</scope>
    <source>
        <strain evidence="15 16">VG4</strain>
    </source>
</reference>
<dbReference type="GO" id="GO:0000774">
    <property type="term" value="F:adenyl-nucleotide exchange factor activity"/>
    <property type="evidence" value="ECO:0007669"/>
    <property type="project" value="InterPro"/>
</dbReference>
<dbReference type="GO" id="GO:0051082">
    <property type="term" value="F:unfolded protein binding"/>
    <property type="evidence" value="ECO:0007669"/>
    <property type="project" value="TreeGrafter"/>
</dbReference>
<dbReference type="InterPro" id="IPR000740">
    <property type="entry name" value="GrpE"/>
</dbReference>
<dbReference type="NCBIfam" id="NF010737">
    <property type="entry name" value="PRK14139.1"/>
    <property type="match status" value="1"/>
</dbReference>
<dbReference type="InterPro" id="IPR013805">
    <property type="entry name" value="GrpE_CC"/>
</dbReference>
<dbReference type="Proteomes" id="UP000257039">
    <property type="component" value="Unassembled WGS sequence"/>
</dbReference>
<dbReference type="PRINTS" id="PR00773">
    <property type="entry name" value="GRPEPROTEIN"/>
</dbReference>
<evidence type="ECO:0000256" key="3">
    <source>
        <dbReference type="ARBA" id="ARBA00011738"/>
    </source>
</evidence>
<evidence type="ECO:0000256" key="14">
    <source>
        <dbReference type="SAM" id="MobiDB-lite"/>
    </source>
</evidence>
<dbReference type="InterPro" id="IPR009012">
    <property type="entry name" value="GrpE_head"/>
</dbReference>
<comment type="caution">
    <text evidence="15">The sequence shown here is derived from an EMBL/GenBank/DDBJ whole genome shotgun (WGS) entry which is preliminary data.</text>
</comment>
<evidence type="ECO:0000313" key="16">
    <source>
        <dbReference type="Proteomes" id="UP000257039"/>
    </source>
</evidence>
<proteinExistence type="inferred from homology"/>
<evidence type="ECO:0000256" key="8">
    <source>
        <dbReference type="ARBA" id="ARBA00072274"/>
    </source>
</evidence>
<feature type="compositionally biased region" description="Acidic residues" evidence="14">
    <location>
        <begin position="9"/>
        <end position="30"/>
    </location>
</feature>
<comment type="similarity">
    <text evidence="2 10 12">Belongs to the GrpE family.</text>
</comment>
<dbReference type="PANTHER" id="PTHR21237">
    <property type="entry name" value="GRPE PROTEIN"/>
    <property type="match status" value="1"/>
</dbReference>
<sequence length="212" mass="23448">MTDKKSTPEVEEVVANDQQPEVEDASVEAPEVEVDQLEVEDTAADKQAIESLQTEVNSLQNALVEAQEQALRAQAEAQNIKRRSQQDVEKAHKFALEGFSKSLLPIIDSLERGLETANRDEPGQKAMCEGIELTLKMFIDVLQKHNVEQLDPVGEPFDPQYHEAMSMQESPDAEPGTVLAALQKGYTLNGRLIRPAMVIVAKPSETKIDEKA</sequence>
<comment type="subcellular location">
    <subcellularLocation>
        <location evidence="1 10">Cytoplasm</location>
    </subcellularLocation>
</comment>
<evidence type="ECO:0000313" key="15">
    <source>
        <dbReference type="EMBL" id="RDH45797.1"/>
    </source>
</evidence>
<keyword evidence="5 10" id="KW-0346">Stress response</keyword>
<dbReference type="EMBL" id="NDXW01000001">
    <property type="protein sequence ID" value="RDH45797.1"/>
    <property type="molecule type" value="Genomic_DNA"/>
</dbReference>
<gene>
    <name evidence="10" type="primary">grpE</name>
    <name evidence="15" type="ORF">B9G39_21405</name>
</gene>
<dbReference type="FunFam" id="2.30.22.10:FF:000001">
    <property type="entry name" value="Protein GrpE"/>
    <property type="match status" value="1"/>
</dbReference>
<keyword evidence="13" id="KW-0175">Coiled coil</keyword>
<evidence type="ECO:0000256" key="7">
    <source>
        <dbReference type="ARBA" id="ARBA00053401"/>
    </source>
</evidence>
<dbReference type="SUPFAM" id="SSF58014">
    <property type="entry name" value="Coiled-coil domain of nucleotide exchange factor GrpE"/>
    <property type="match status" value="1"/>
</dbReference>
<evidence type="ECO:0000256" key="9">
    <source>
        <dbReference type="ARBA" id="ARBA00076414"/>
    </source>
</evidence>
<feature type="region of interest" description="Disordered" evidence="14">
    <location>
        <begin position="1"/>
        <end position="30"/>
    </location>
</feature>
<evidence type="ECO:0000256" key="4">
    <source>
        <dbReference type="ARBA" id="ARBA00022490"/>
    </source>
</evidence>
<dbReference type="GO" id="GO:0042803">
    <property type="term" value="F:protein homodimerization activity"/>
    <property type="evidence" value="ECO:0007669"/>
    <property type="project" value="InterPro"/>
</dbReference>
<dbReference type="GO" id="GO:0051087">
    <property type="term" value="F:protein-folding chaperone binding"/>
    <property type="evidence" value="ECO:0007669"/>
    <property type="project" value="InterPro"/>
</dbReference>
<dbReference type="NCBIfam" id="NF010738">
    <property type="entry name" value="PRK14140.1"/>
    <property type="match status" value="1"/>
</dbReference>
<feature type="coiled-coil region" evidence="13">
    <location>
        <begin position="49"/>
        <end position="83"/>
    </location>
</feature>
<dbReference type="AlphaFoldDB" id="A0A4P9VSZ2"/>
<keyword evidence="4 10" id="KW-0963">Cytoplasm</keyword>
<dbReference type="SUPFAM" id="SSF51064">
    <property type="entry name" value="Head domain of nucleotide exchange factor GrpE"/>
    <property type="match status" value="1"/>
</dbReference>
<accession>A0A4P9VSZ2</accession>
<dbReference type="NCBIfam" id="NF010748">
    <property type="entry name" value="PRK14150.1"/>
    <property type="match status" value="1"/>
</dbReference>
<comment type="function">
    <text evidence="7 10 11">Participates actively in the response to hyperosmotic and heat shock by preventing the aggregation of stress-denatured proteins, in association with DnaK and GrpE. It is the nucleotide exchange factor for DnaK and may function as a thermosensor. Unfolded proteins bind initially to DnaJ; upon interaction with the DnaJ-bound protein, DnaK hydrolyzes its bound ATP, resulting in the formation of a stable complex. GrpE releases ADP from DnaK; ATP binding to DnaK triggers the release of the substrate protein, thus completing the reaction cycle. Several rounds of ATP-dependent interactions between DnaJ, DnaK and GrpE are required for fully efficient folding.</text>
</comment>
<organism evidence="15 16">
    <name type="scientific">Zooshikella ganghwensis</name>
    <dbReference type="NCBI Taxonomy" id="202772"/>
    <lineage>
        <taxon>Bacteria</taxon>
        <taxon>Pseudomonadati</taxon>
        <taxon>Pseudomonadota</taxon>
        <taxon>Gammaproteobacteria</taxon>
        <taxon>Oceanospirillales</taxon>
        <taxon>Zooshikellaceae</taxon>
        <taxon>Zooshikella</taxon>
    </lineage>
</organism>
<dbReference type="PROSITE" id="PS01071">
    <property type="entry name" value="GRPE"/>
    <property type="match status" value="1"/>
</dbReference>
<keyword evidence="16" id="KW-1185">Reference proteome</keyword>
<keyword evidence="6 10" id="KW-0143">Chaperone</keyword>
<dbReference type="RefSeq" id="WP_094788696.1">
    <property type="nucleotide sequence ID" value="NZ_NDXW01000001.1"/>
</dbReference>
<dbReference type="Gene3D" id="3.90.20.20">
    <property type="match status" value="1"/>
</dbReference>
<evidence type="ECO:0000256" key="10">
    <source>
        <dbReference type="HAMAP-Rule" id="MF_01151"/>
    </source>
</evidence>
<dbReference type="PANTHER" id="PTHR21237:SF23">
    <property type="entry name" value="GRPE PROTEIN HOMOLOG, MITOCHONDRIAL"/>
    <property type="match status" value="1"/>
</dbReference>